<dbReference type="Proteomes" id="UP000252254">
    <property type="component" value="Unassembled WGS sequence"/>
</dbReference>
<protein>
    <submittedName>
        <fullName evidence="2">Uncharacterized protein</fullName>
    </submittedName>
</protein>
<organism evidence="2 3">
    <name type="scientific">Paraliobacillus ryukyuensis</name>
    <dbReference type="NCBI Taxonomy" id="200904"/>
    <lineage>
        <taxon>Bacteria</taxon>
        <taxon>Bacillati</taxon>
        <taxon>Bacillota</taxon>
        <taxon>Bacilli</taxon>
        <taxon>Bacillales</taxon>
        <taxon>Bacillaceae</taxon>
        <taxon>Paraliobacillus</taxon>
    </lineage>
</organism>
<feature type="transmembrane region" description="Helical" evidence="1">
    <location>
        <begin position="12"/>
        <end position="32"/>
    </location>
</feature>
<evidence type="ECO:0000256" key="1">
    <source>
        <dbReference type="SAM" id="Phobius"/>
    </source>
</evidence>
<gene>
    <name evidence="2" type="ORF">DES48_1212</name>
</gene>
<comment type="caution">
    <text evidence="2">The sequence shown here is derived from an EMBL/GenBank/DDBJ whole genome shotgun (WGS) entry which is preliminary data.</text>
</comment>
<name>A0A366DPB1_9BACI</name>
<reference evidence="2 3" key="1">
    <citation type="submission" date="2018-06" db="EMBL/GenBank/DDBJ databases">
        <title>Genomic Encyclopedia of Type Strains, Phase IV (KMG-IV): sequencing the most valuable type-strain genomes for metagenomic binning, comparative biology and taxonomic classification.</title>
        <authorList>
            <person name="Goeker M."/>
        </authorList>
    </citation>
    <scope>NUCLEOTIDE SEQUENCE [LARGE SCALE GENOMIC DNA]</scope>
    <source>
        <strain evidence="2 3">DSM 15140</strain>
    </source>
</reference>
<sequence>MNEKEQRKEKIQTILFVIAFIASLAFMYIAIISNS</sequence>
<dbReference type="EMBL" id="QNRI01000021">
    <property type="protein sequence ID" value="RBO91124.1"/>
    <property type="molecule type" value="Genomic_DNA"/>
</dbReference>
<keyword evidence="3" id="KW-1185">Reference proteome</keyword>
<proteinExistence type="predicted"/>
<evidence type="ECO:0000313" key="3">
    <source>
        <dbReference type="Proteomes" id="UP000252254"/>
    </source>
</evidence>
<dbReference type="AlphaFoldDB" id="A0A366DPB1"/>
<evidence type="ECO:0000313" key="2">
    <source>
        <dbReference type="EMBL" id="RBO91124.1"/>
    </source>
</evidence>
<keyword evidence="1" id="KW-0812">Transmembrane</keyword>
<keyword evidence="1" id="KW-1133">Transmembrane helix</keyword>
<keyword evidence="1" id="KW-0472">Membrane</keyword>
<accession>A0A366DPB1</accession>